<evidence type="ECO:0000313" key="2">
    <source>
        <dbReference type="Proteomes" id="UP000199470"/>
    </source>
</evidence>
<keyword evidence="2" id="KW-1185">Reference proteome</keyword>
<reference evidence="1 2" key="1">
    <citation type="submission" date="2016-10" db="EMBL/GenBank/DDBJ databases">
        <authorList>
            <person name="de Groot N.N."/>
        </authorList>
    </citation>
    <scope>NUCLEOTIDE SEQUENCE [LARGE SCALE GENOMIC DNA]</scope>
    <source>
        <strain evidence="1 2">ATCC 43154</strain>
    </source>
</reference>
<name>A0A1I4L3J6_9BURK</name>
<sequence>MTAGAGVAAAPARYCRATTTEGAADGKTAQRGDRHLDEEEQAADIALQPLGAFCRQAVLPSAVLLGYTALTLAQLRYAGQKLARLLARARAESAR</sequence>
<proteinExistence type="predicted"/>
<organism evidence="1 2">
    <name type="scientific">Rugamonas rubra</name>
    <dbReference type="NCBI Taxonomy" id="758825"/>
    <lineage>
        <taxon>Bacteria</taxon>
        <taxon>Pseudomonadati</taxon>
        <taxon>Pseudomonadota</taxon>
        <taxon>Betaproteobacteria</taxon>
        <taxon>Burkholderiales</taxon>
        <taxon>Oxalobacteraceae</taxon>
        <taxon>Telluria group</taxon>
        <taxon>Rugamonas</taxon>
    </lineage>
</organism>
<gene>
    <name evidence="1" type="ORF">SAMN02982985_01812</name>
</gene>
<dbReference type="EMBL" id="FOTW01000008">
    <property type="protein sequence ID" value="SFL85575.1"/>
    <property type="molecule type" value="Genomic_DNA"/>
</dbReference>
<dbReference type="Proteomes" id="UP000199470">
    <property type="component" value="Unassembled WGS sequence"/>
</dbReference>
<accession>A0A1I4L3J6</accession>
<protein>
    <submittedName>
        <fullName evidence="1">Uncharacterized protein</fullName>
    </submittedName>
</protein>
<dbReference type="AlphaFoldDB" id="A0A1I4L3J6"/>
<evidence type="ECO:0000313" key="1">
    <source>
        <dbReference type="EMBL" id="SFL85575.1"/>
    </source>
</evidence>